<dbReference type="RefSeq" id="WP_209895567.1">
    <property type="nucleotide sequence ID" value="NZ_JAGGMR010000001.1"/>
</dbReference>
<accession>A0ABS4QLM2</accession>
<organism evidence="1 2">
    <name type="scientific">Nocardia goodfellowii</name>
    <dbReference type="NCBI Taxonomy" id="882446"/>
    <lineage>
        <taxon>Bacteria</taxon>
        <taxon>Bacillati</taxon>
        <taxon>Actinomycetota</taxon>
        <taxon>Actinomycetes</taxon>
        <taxon>Mycobacteriales</taxon>
        <taxon>Nocardiaceae</taxon>
        <taxon>Nocardia</taxon>
    </lineage>
</organism>
<gene>
    <name evidence="1" type="ORF">BJ987_005498</name>
</gene>
<dbReference type="EMBL" id="JAGGMR010000001">
    <property type="protein sequence ID" value="MBP2192597.1"/>
    <property type="molecule type" value="Genomic_DNA"/>
</dbReference>
<reference evidence="1 2" key="1">
    <citation type="submission" date="2021-03" db="EMBL/GenBank/DDBJ databases">
        <title>Sequencing the genomes of 1000 actinobacteria strains.</title>
        <authorList>
            <person name="Klenk H.-P."/>
        </authorList>
    </citation>
    <scope>NUCLEOTIDE SEQUENCE [LARGE SCALE GENOMIC DNA]</scope>
    <source>
        <strain evidence="1 2">DSM 45516</strain>
    </source>
</reference>
<evidence type="ECO:0000313" key="2">
    <source>
        <dbReference type="Proteomes" id="UP001519325"/>
    </source>
</evidence>
<proteinExistence type="predicted"/>
<name>A0ABS4QLM2_9NOCA</name>
<evidence type="ECO:0000313" key="1">
    <source>
        <dbReference type="EMBL" id="MBP2192597.1"/>
    </source>
</evidence>
<dbReference type="Proteomes" id="UP001519325">
    <property type="component" value="Unassembled WGS sequence"/>
</dbReference>
<protein>
    <submittedName>
        <fullName evidence="1">Uncharacterized protein</fullName>
    </submittedName>
</protein>
<sequence length="61" mass="7001">MTTWRTATEDLLRDLVGRYGSVESMFMALDYFRADPDVPTTELCYRTVPPTALPGRHHRAD</sequence>
<keyword evidence="2" id="KW-1185">Reference proteome</keyword>
<comment type="caution">
    <text evidence="1">The sequence shown here is derived from an EMBL/GenBank/DDBJ whole genome shotgun (WGS) entry which is preliminary data.</text>
</comment>